<dbReference type="GO" id="GO:0046417">
    <property type="term" value="P:chorismate metabolic process"/>
    <property type="evidence" value="ECO:0007669"/>
    <property type="project" value="InterPro"/>
</dbReference>
<dbReference type="AlphaFoldDB" id="A0A855SBM1"/>
<evidence type="ECO:0000259" key="4">
    <source>
        <dbReference type="PROSITE" id="PS51168"/>
    </source>
</evidence>
<dbReference type="GeneID" id="61229793"/>
<evidence type="ECO:0000313" key="5">
    <source>
        <dbReference type="EMBL" id="PSX05481.1"/>
    </source>
</evidence>
<evidence type="ECO:0000256" key="3">
    <source>
        <dbReference type="SAM" id="SignalP"/>
    </source>
</evidence>
<dbReference type="InterPro" id="IPR002701">
    <property type="entry name" value="CM_II_prokaryot"/>
</dbReference>
<feature type="domain" description="Chorismate mutase" evidence="4">
    <location>
        <begin position="6"/>
        <end position="97"/>
    </location>
</feature>
<dbReference type="InterPro" id="IPR036979">
    <property type="entry name" value="CM_dom_sf"/>
</dbReference>
<comment type="caution">
    <text evidence="5">The sequence shown here is derived from an EMBL/GenBank/DDBJ whole genome shotgun (WGS) entry which is preliminary data.</text>
</comment>
<keyword evidence="3" id="KW-0732">Signal</keyword>
<dbReference type="PANTHER" id="PTHR38041:SF2">
    <property type="entry name" value="SECRETED CHORISMATE MUTASE"/>
    <property type="match status" value="1"/>
</dbReference>
<organism evidence="5 6">
    <name type="scientific">Photobacterium angustum</name>
    <dbReference type="NCBI Taxonomy" id="661"/>
    <lineage>
        <taxon>Bacteria</taxon>
        <taxon>Pseudomonadati</taxon>
        <taxon>Pseudomonadota</taxon>
        <taxon>Gammaproteobacteria</taxon>
        <taxon>Vibrionales</taxon>
        <taxon>Vibrionaceae</taxon>
        <taxon>Photobacterium</taxon>
    </lineage>
</organism>
<feature type="chain" id="PRO_5032334421" description="chorismate mutase" evidence="3">
    <location>
        <begin position="20"/>
        <end position="180"/>
    </location>
</feature>
<evidence type="ECO:0000313" key="6">
    <source>
        <dbReference type="Proteomes" id="UP000241440"/>
    </source>
</evidence>
<sequence length="180" mass="20757">MKKIILRFLLAAFVLPSHADELPHDIFKKINDRMSFMSDVAIYKANHHLPIEDLEREDLILKKSASTSEKFGLEVKSSQMFLSSLISSAKAIQYRVRADLLSRTNSQNAFIARDLKAVVRPELLRLGDEINENIYEYLSSGRTFSDRQYESFQKIVTNPHLKESDKLLIFNALKQVKLKN</sequence>
<dbReference type="EMBL" id="PYOY01000011">
    <property type="protein sequence ID" value="PSX05481.1"/>
    <property type="molecule type" value="Genomic_DNA"/>
</dbReference>
<accession>A0A855SBM1</accession>
<dbReference type="RefSeq" id="WP_052956618.1">
    <property type="nucleotide sequence ID" value="NZ_JZSX01000007.1"/>
</dbReference>
<feature type="signal peptide" evidence="3">
    <location>
        <begin position="1"/>
        <end position="19"/>
    </location>
</feature>
<evidence type="ECO:0000256" key="1">
    <source>
        <dbReference type="ARBA" id="ARBA00012404"/>
    </source>
</evidence>
<dbReference type="GO" id="GO:0004106">
    <property type="term" value="F:chorismate mutase activity"/>
    <property type="evidence" value="ECO:0007669"/>
    <property type="project" value="UniProtKB-EC"/>
</dbReference>
<gene>
    <name evidence="5" type="ORF">C0W41_17730</name>
</gene>
<proteinExistence type="predicted"/>
<dbReference type="SMART" id="SM00830">
    <property type="entry name" value="CM_2"/>
    <property type="match status" value="1"/>
</dbReference>
<keyword evidence="2" id="KW-0413">Isomerase</keyword>
<dbReference type="Proteomes" id="UP000241440">
    <property type="component" value="Unassembled WGS sequence"/>
</dbReference>
<dbReference type="EC" id="5.4.99.5" evidence="1"/>
<dbReference type="PROSITE" id="PS51168">
    <property type="entry name" value="CHORISMATE_MUT_2"/>
    <property type="match status" value="1"/>
</dbReference>
<dbReference type="Pfam" id="PF01817">
    <property type="entry name" value="CM_2"/>
    <property type="match status" value="1"/>
</dbReference>
<dbReference type="GO" id="GO:0009697">
    <property type="term" value="P:salicylic acid biosynthetic process"/>
    <property type="evidence" value="ECO:0007669"/>
    <property type="project" value="TreeGrafter"/>
</dbReference>
<protein>
    <recommendedName>
        <fullName evidence="1">chorismate mutase</fullName>
        <ecNumber evidence="1">5.4.99.5</ecNumber>
    </recommendedName>
</protein>
<reference evidence="5 6" key="1">
    <citation type="submission" date="2018-01" db="EMBL/GenBank/DDBJ databases">
        <title>Whole genome sequencing of Histamine producing bacteria.</title>
        <authorList>
            <person name="Butler K."/>
        </authorList>
    </citation>
    <scope>NUCLEOTIDE SEQUENCE [LARGE SCALE GENOMIC DNA]</scope>
    <source>
        <strain evidence="5 6">A2-1</strain>
    </source>
</reference>
<dbReference type="InterPro" id="IPR036263">
    <property type="entry name" value="Chorismate_II_sf"/>
</dbReference>
<name>A0A855SBM1_PHOAN</name>
<dbReference type="InterPro" id="IPR051331">
    <property type="entry name" value="Chorismate_mutase-related"/>
</dbReference>
<dbReference type="Gene3D" id="1.20.59.10">
    <property type="entry name" value="Chorismate mutase"/>
    <property type="match status" value="1"/>
</dbReference>
<evidence type="ECO:0000256" key="2">
    <source>
        <dbReference type="ARBA" id="ARBA00023235"/>
    </source>
</evidence>
<dbReference type="SUPFAM" id="SSF48600">
    <property type="entry name" value="Chorismate mutase II"/>
    <property type="match status" value="1"/>
</dbReference>
<dbReference type="PANTHER" id="PTHR38041">
    <property type="entry name" value="CHORISMATE MUTASE"/>
    <property type="match status" value="1"/>
</dbReference>